<feature type="compositionally biased region" description="Basic and acidic residues" evidence="2">
    <location>
        <begin position="179"/>
        <end position="196"/>
    </location>
</feature>
<keyword evidence="4" id="KW-1185">Reference proteome</keyword>
<feature type="compositionally biased region" description="Low complexity" evidence="2">
    <location>
        <begin position="315"/>
        <end position="347"/>
    </location>
</feature>
<name>A0AAU9LGR2_9ASTR</name>
<feature type="compositionally biased region" description="Polar residues" evidence="2">
    <location>
        <begin position="350"/>
        <end position="361"/>
    </location>
</feature>
<dbReference type="EMBL" id="CAKMRJ010000001">
    <property type="protein sequence ID" value="CAH1413517.1"/>
    <property type="molecule type" value="Genomic_DNA"/>
</dbReference>
<feature type="compositionally biased region" description="Pro residues" evidence="2">
    <location>
        <begin position="278"/>
        <end position="287"/>
    </location>
</feature>
<accession>A0AAU9LGR2</accession>
<protein>
    <submittedName>
        <fullName evidence="3">Uncharacterized protein</fullName>
    </submittedName>
</protein>
<evidence type="ECO:0000313" key="3">
    <source>
        <dbReference type="EMBL" id="CAH1413517.1"/>
    </source>
</evidence>
<sequence>MMLYEMGYTDVLTTVTKVKKSCLPPQWNGLLTLINKGLAERVAGSDGTSKGFLTILYGLYNGINLDYGSIIWSQLVQSLNTSTRHSEISCGHFWTIVTRRAIDTLQIPVMKDALVSFVAAFHMKNIIFSDATKFSHVGSIPETMYRGVTTESTVMVDYRKLPPKGPSELTPEQQAALDAVEKPAKRGKQPDTKKVATEGPSSKPVKSKKRMAEKADSSAPKKVKKMARKSKSPSPSGSEHDEERSADEEEEVQHHGSPRGNTPPRSPTPTEQLHDKIPTPPPSPPKSIIPVSVAPIPPPSTSQTTTSVPPPPPLVSTVPISTTSLPPPIFSQTTTTTLPTTTTTEPPVNVNVSDTGANTKTEPPVTSKPLSPSPSTDSGNTLGGDNVEFDSTYYGPYRLPTDEDEEAPITRQQVQSLDAKLDQLLASTRRYNDVVLKAFLDTAFEQYTGAIDKSTQAVEASTSSCQKATTEVTELIHSSKIFLESLKGHADSNAAKVNASVDSLSKSLQAEQEKFENVRSSIQAENASLISSMNSRLETLHADLSKESALREDLARQTSTIEVQKVQLAQAEREISLLKTERAVFRSCAGDVQNMLNNVLSAHDPILTPTIRNHLTSKLLPALALLHEMKGVSERFVPPKQGGEGAHTTQTKVTVKTEPKGNEASGSDNQNKKKGFADDSDEEETIAEALKRKKRDKELDKTLRVAKEAEERERKNKERQDALICKKALFPPWTREMLIKEAIEFPSIYWLEPVASFDCENTRDSQFDMPITRKAFTFHCFDSTVQVPSPHPQVDRTLIDFYLKFGQPQYLTWSAQKIITVKVLKPSPAGKFVNVNFKIT</sequence>
<comment type="caution">
    <text evidence="3">The sequence shown here is derived from an EMBL/GenBank/DDBJ whole genome shotgun (WGS) entry which is preliminary data.</text>
</comment>
<reference evidence="3 4" key="1">
    <citation type="submission" date="2022-01" db="EMBL/GenBank/DDBJ databases">
        <authorList>
            <person name="Xiong W."/>
            <person name="Schranz E."/>
        </authorList>
    </citation>
    <scope>NUCLEOTIDE SEQUENCE [LARGE SCALE GENOMIC DNA]</scope>
</reference>
<evidence type="ECO:0000256" key="2">
    <source>
        <dbReference type="SAM" id="MobiDB-lite"/>
    </source>
</evidence>
<evidence type="ECO:0000256" key="1">
    <source>
        <dbReference type="SAM" id="Coils"/>
    </source>
</evidence>
<keyword evidence="1" id="KW-0175">Coiled coil</keyword>
<evidence type="ECO:0000313" key="4">
    <source>
        <dbReference type="Proteomes" id="UP001157418"/>
    </source>
</evidence>
<feature type="region of interest" description="Disordered" evidence="2">
    <location>
        <begin position="636"/>
        <end position="683"/>
    </location>
</feature>
<proteinExistence type="predicted"/>
<feature type="coiled-coil region" evidence="1">
    <location>
        <begin position="554"/>
        <end position="581"/>
    </location>
</feature>
<dbReference type="AlphaFoldDB" id="A0AAU9LGR2"/>
<organism evidence="3 4">
    <name type="scientific">Lactuca virosa</name>
    <dbReference type="NCBI Taxonomy" id="75947"/>
    <lineage>
        <taxon>Eukaryota</taxon>
        <taxon>Viridiplantae</taxon>
        <taxon>Streptophyta</taxon>
        <taxon>Embryophyta</taxon>
        <taxon>Tracheophyta</taxon>
        <taxon>Spermatophyta</taxon>
        <taxon>Magnoliopsida</taxon>
        <taxon>eudicotyledons</taxon>
        <taxon>Gunneridae</taxon>
        <taxon>Pentapetalae</taxon>
        <taxon>asterids</taxon>
        <taxon>campanulids</taxon>
        <taxon>Asterales</taxon>
        <taxon>Asteraceae</taxon>
        <taxon>Cichorioideae</taxon>
        <taxon>Cichorieae</taxon>
        <taxon>Lactucinae</taxon>
        <taxon>Lactuca</taxon>
    </lineage>
</organism>
<gene>
    <name evidence="3" type="ORF">LVIROSA_LOCUS1477</name>
</gene>
<feature type="compositionally biased region" description="Polar residues" evidence="2">
    <location>
        <begin position="368"/>
        <end position="380"/>
    </location>
</feature>
<feature type="compositionally biased region" description="Basic residues" evidence="2">
    <location>
        <begin position="221"/>
        <end position="231"/>
    </location>
</feature>
<dbReference type="Proteomes" id="UP001157418">
    <property type="component" value="Unassembled WGS sequence"/>
</dbReference>
<feature type="region of interest" description="Disordered" evidence="2">
    <location>
        <begin position="159"/>
        <end position="410"/>
    </location>
</feature>